<proteinExistence type="predicted"/>
<name>A0ABP7CJB7_9MICC</name>
<evidence type="ECO:0000256" key="1">
    <source>
        <dbReference type="SAM" id="MobiDB-lite"/>
    </source>
</evidence>
<dbReference type="RefSeq" id="WP_345151562.1">
    <property type="nucleotide sequence ID" value="NZ_BAABEO010000019.1"/>
</dbReference>
<dbReference type="Proteomes" id="UP001500752">
    <property type="component" value="Unassembled WGS sequence"/>
</dbReference>
<dbReference type="Pfam" id="PF04954">
    <property type="entry name" value="SIP"/>
    <property type="match status" value="1"/>
</dbReference>
<organism evidence="3 4">
    <name type="scientific">Arthrobacter ginkgonis</name>
    <dbReference type="NCBI Taxonomy" id="1630594"/>
    <lineage>
        <taxon>Bacteria</taxon>
        <taxon>Bacillati</taxon>
        <taxon>Actinomycetota</taxon>
        <taxon>Actinomycetes</taxon>
        <taxon>Micrococcales</taxon>
        <taxon>Micrococcaceae</taxon>
        <taxon>Arthrobacter</taxon>
    </lineage>
</organism>
<dbReference type="EMBL" id="BAABEO010000019">
    <property type="protein sequence ID" value="GAA3688764.1"/>
    <property type="molecule type" value="Genomic_DNA"/>
</dbReference>
<feature type="domain" description="FAD-binding FR-type" evidence="2">
    <location>
        <begin position="30"/>
        <end position="151"/>
    </location>
</feature>
<dbReference type="SUPFAM" id="SSF63380">
    <property type="entry name" value="Riboflavin synthase domain-like"/>
    <property type="match status" value="1"/>
</dbReference>
<dbReference type="InterPro" id="IPR007037">
    <property type="entry name" value="SIP_rossman_dom"/>
</dbReference>
<dbReference type="InterPro" id="IPR017927">
    <property type="entry name" value="FAD-bd_FR_type"/>
</dbReference>
<dbReference type="PANTHER" id="PTHR30157:SF0">
    <property type="entry name" value="NADPH-DEPENDENT FERRIC-CHELATE REDUCTASE"/>
    <property type="match status" value="1"/>
</dbReference>
<dbReference type="PANTHER" id="PTHR30157">
    <property type="entry name" value="FERRIC REDUCTASE, NADPH-DEPENDENT"/>
    <property type="match status" value="1"/>
</dbReference>
<dbReference type="InterPro" id="IPR039374">
    <property type="entry name" value="SIP_fam"/>
</dbReference>
<evidence type="ECO:0000259" key="2">
    <source>
        <dbReference type="PROSITE" id="PS51384"/>
    </source>
</evidence>
<comment type="caution">
    <text evidence="3">The sequence shown here is derived from an EMBL/GenBank/DDBJ whole genome shotgun (WGS) entry which is preliminary data.</text>
</comment>
<gene>
    <name evidence="3" type="ORF">GCM10023081_27620</name>
</gene>
<dbReference type="InterPro" id="IPR013113">
    <property type="entry name" value="SIP_FAD-bd"/>
</dbReference>
<evidence type="ECO:0000313" key="3">
    <source>
        <dbReference type="EMBL" id="GAA3688764.1"/>
    </source>
</evidence>
<dbReference type="Gene3D" id="2.40.30.10">
    <property type="entry name" value="Translation factors"/>
    <property type="match status" value="1"/>
</dbReference>
<feature type="region of interest" description="Disordered" evidence="1">
    <location>
        <begin position="1"/>
        <end position="21"/>
    </location>
</feature>
<evidence type="ECO:0000313" key="4">
    <source>
        <dbReference type="Proteomes" id="UP001500752"/>
    </source>
</evidence>
<accession>A0ABP7CJB7</accession>
<dbReference type="InterPro" id="IPR039261">
    <property type="entry name" value="FNR_nucleotide-bd"/>
</dbReference>
<keyword evidence="4" id="KW-1185">Reference proteome</keyword>
<sequence>MRATTHDPLTGEAVLPDTENAKNATYTHPLVARRARVETVTRISERMVRIRFTGEDFASLRTVAPEDHVKVFFDRDPEGNPVLPEVADDRWTGGRALTSRDYTIRHANAAERWIELDFVLHDHGVAGRWAGTARPGDEVAMLGPRGSFRVKDVFDWYVLAADETALPALARWVSTLRPEARVLAFVEVQDAKDEIPLDSPANVEVTWLHRGDAAPGTTDLLERAVRGVDLPAGDGFVWVAGESLSIKPLRRYLRHEAGLDRDDHDVDGYWRRGRADHDHHHDGDEDSAG</sequence>
<dbReference type="PROSITE" id="PS51384">
    <property type="entry name" value="FAD_FR"/>
    <property type="match status" value="1"/>
</dbReference>
<dbReference type="Pfam" id="PF08021">
    <property type="entry name" value="FAD_binding_9"/>
    <property type="match status" value="1"/>
</dbReference>
<reference evidence="4" key="1">
    <citation type="journal article" date="2019" name="Int. J. Syst. Evol. Microbiol.">
        <title>The Global Catalogue of Microorganisms (GCM) 10K type strain sequencing project: providing services to taxonomists for standard genome sequencing and annotation.</title>
        <authorList>
            <consortium name="The Broad Institute Genomics Platform"/>
            <consortium name="The Broad Institute Genome Sequencing Center for Infectious Disease"/>
            <person name="Wu L."/>
            <person name="Ma J."/>
        </authorList>
    </citation>
    <scope>NUCLEOTIDE SEQUENCE [LARGE SCALE GENOMIC DNA]</scope>
    <source>
        <strain evidence="4">JCM 30742</strain>
    </source>
</reference>
<dbReference type="InterPro" id="IPR017938">
    <property type="entry name" value="Riboflavin_synthase-like_b-brl"/>
</dbReference>
<dbReference type="Gene3D" id="3.40.50.80">
    <property type="entry name" value="Nucleotide-binding domain of ferredoxin-NADP reductase (FNR) module"/>
    <property type="match status" value="1"/>
</dbReference>
<dbReference type="CDD" id="cd06193">
    <property type="entry name" value="siderophore_interacting"/>
    <property type="match status" value="1"/>
</dbReference>
<protein>
    <submittedName>
        <fullName evidence="3">Siderophore-interacting protein</fullName>
    </submittedName>
</protein>